<gene>
    <name evidence="1" type="ORF">LHA_1034</name>
</gene>
<evidence type="ECO:0000313" key="2">
    <source>
        <dbReference type="Proteomes" id="UP000032803"/>
    </source>
</evidence>
<accession>A0A0A8UMP1</accession>
<dbReference type="AlphaFoldDB" id="A0A0A8UMP1"/>
<dbReference type="EMBL" id="LN681225">
    <property type="protein sequence ID" value="CEK10095.1"/>
    <property type="molecule type" value="Genomic_DNA"/>
</dbReference>
<sequence length="40" mass="4552">MIGDKQVLDVYLGEDQIANITFNANQATNTRLGFIEYFDI</sequence>
<protein>
    <submittedName>
        <fullName evidence="1">Uncharacterized protein</fullName>
    </submittedName>
</protein>
<organism evidence="1 2">
    <name type="scientific">Legionella hackeliae</name>
    <dbReference type="NCBI Taxonomy" id="449"/>
    <lineage>
        <taxon>Bacteria</taxon>
        <taxon>Pseudomonadati</taxon>
        <taxon>Pseudomonadota</taxon>
        <taxon>Gammaproteobacteria</taxon>
        <taxon>Legionellales</taxon>
        <taxon>Legionellaceae</taxon>
        <taxon>Legionella</taxon>
    </lineage>
</organism>
<keyword evidence="2" id="KW-1185">Reference proteome</keyword>
<evidence type="ECO:0000313" key="1">
    <source>
        <dbReference type="EMBL" id="CEK10095.1"/>
    </source>
</evidence>
<dbReference type="STRING" id="449.LHA_1034"/>
<reference evidence="2" key="1">
    <citation type="submission" date="2014-09" db="EMBL/GenBank/DDBJ databases">
        <authorList>
            <person name="Gomez-Valero L."/>
        </authorList>
    </citation>
    <scope>NUCLEOTIDE SEQUENCE [LARGE SCALE GENOMIC DNA]</scope>
    <source>
        <strain evidence="2">ATCC35250</strain>
    </source>
</reference>
<dbReference type="Proteomes" id="UP000032803">
    <property type="component" value="Chromosome I"/>
</dbReference>
<proteinExistence type="predicted"/>
<dbReference type="HOGENOM" id="CLU_3291789_0_0_6"/>
<dbReference type="KEGG" id="lha:LHA_1034"/>
<name>A0A0A8UMP1_LEGHA</name>